<dbReference type="InterPro" id="IPR050495">
    <property type="entry name" value="ATG22/LtaA_families"/>
</dbReference>
<dbReference type="EMBL" id="GG692395">
    <property type="protein sequence ID" value="EER35773.1"/>
    <property type="molecule type" value="Genomic_DNA"/>
</dbReference>
<dbReference type="OrthoDB" id="42657at2759"/>
<feature type="transmembrane region" description="Helical" evidence="8">
    <location>
        <begin position="323"/>
        <end position="349"/>
    </location>
</feature>
<feature type="transmembrane region" description="Helical" evidence="8">
    <location>
        <begin position="460"/>
        <end position="481"/>
    </location>
</feature>
<dbReference type="KEGG" id="ctp:CTRG_00512"/>
<evidence type="ECO:0000256" key="3">
    <source>
        <dbReference type="ARBA" id="ARBA00022448"/>
    </source>
</evidence>
<dbReference type="PANTHER" id="PTHR23519">
    <property type="entry name" value="AUTOPHAGY-RELATED PROTEIN 22"/>
    <property type="match status" value="1"/>
</dbReference>
<feature type="transmembrane region" description="Helical" evidence="8">
    <location>
        <begin position="161"/>
        <end position="178"/>
    </location>
</feature>
<keyword evidence="3 8" id="KW-0813">Transport</keyword>
<keyword evidence="8" id="KW-0029">Amino-acid transport</keyword>
<feature type="transmembrane region" description="Helical" evidence="8">
    <location>
        <begin position="493"/>
        <end position="510"/>
    </location>
</feature>
<dbReference type="InterPro" id="IPR024671">
    <property type="entry name" value="Atg22-like"/>
</dbReference>
<evidence type="ECO:0000313" key="10">
    <source>
        <dbReference type="Proteomes" id="UP000002037"/>
    </source>
</evidence>
<dbReference type="VEuPathDB" id="FungiDB:CTRG_00512"/>
<dbReference type="RefSeq" id="XP_002545731.1">
    <property type="nucleotide sequence ID" value="XM_002545685.1"/>
</dbReference>
<keyword evidence="7 8" id="KW-0472">Membrane</keyword>
<proteinExistence type="inferred from homology"/>
<keyword evidence="4 8" id="KW-0812">Transmembrane</keyword>
<keyword evidence="6 8" id="KW-0072">Autophagy</keyword>
<dbReference type="GO" id="GO:0032974">
    <property type="term" value="P:amino acid transmembrane export from vacuole"/>
    <property type="evidence" value="ECO:0007669"/>
    <property type="project" value="TreeGrafter"/>
</dbReference>
<dbReference type="STRING" id="294747.C5M373"/>
<dbReference type="GeneID" id="8298424"/>
<dbReference type="InterPro" id="IPR036259">
    <property type="entry name" value="MFS_trans_sf"/>
</dbReference>
<evidence type="ECO:0000256" key="7">
    <source>
        <dbReference type="ARBA" id="ARBA00023136"/>
    </source>
</evidence>
<keyword evidence="10" id="KW-1185">Reference proteome</keyword>
<protein>
    <recommendedName>
        <fullName evidence="8">Autophagy-related protein</fullName>
    </recommendedName>
</protein>
<dbReference type="eggNOG" id="ENOG502QTIR">
    <property type="taxonomic scope" value="Eukaryota"/>
</dbReference>
<dbReference type="PANTHER" id="PTHR23519:SF2">
    <property type="entry name" value="AUTOPHAGY-RELATED PROTEIN 22"/>
    <property type="match status" value="1"/>
</dbReference>
<keyword evidence="5 8" id="KW-1133">Transmembrane helix</keyword>
<dbReference type="HOGENOM" id="CLU_034559_0_0_1"/>
<evidence type="ECO:0000256" key="2">
    <source>
        <dbReference type="ARBA" id="ARBA00006978"/>
    </source>
</evidence>
<dbReference type="AlphaFoldDB" id="C5M373"/>
<comment type="function">
    <text evidence="8">Vacuolar effluxer which mediate the efflux of amino acids resulting from autophagic degradation. The release of autophagic amino acids allows the maintenance of protein synthesis and viability during nitrogen starvation.</text>
</comment>
<evidence type="ECO:0000256" key="1">
    <source>
        <dbReference type="ARBA" id="ARBA00004128"/>
    </source>
</evidence>
<reference evidence="9 10" key="1">
    <citation type="journal article" date="2009" name="Nature">
        <title>Evolution of pathogenicity and sexual reproduction in eight Candida genomes.</title>
        <authorList>
            <person name="Butler G."/>
            <person name="Rasmussen M.D."/>
            <person name="Lin M.F."/>
            <person name="Santos M.A."/>
            <person name="Sakthikumar S."/>
            <person name="Munro C.A."/>
            <person name="Rheinbay E."/>
            <person name="Grabherr M."/>
            <person name="Forche A."/>
            <person name="Reedy J.L."/>
            <person name="Agrafioti I."/>
            <person name="Arnaud M.B."/>
            <person name="Bates S."/>
            <person name="Brown A.J."/>
            <person name="Brunke S."/>
            <person name="Costanzo M.C."/>
            <person name="Fitzpatrick D.A."/>
            <person name="de Groot P.W."/>
            <person name="Harris D."/>
            <person name="Hoyer L.L."/>
            <person name="Hube B."/>
            <person name="Klis F.M."/>
            <person name="Kodira C."/>
            <person name="Lennard N."/>
            <person name="Logue M.E."/>
            <person name="Martin R."/>
            <person name="Neiman A.M."/>
            <person name="Nikolaou E."/>
            <person name="Quail M.A."/>
            <person name="Quinn J."/>
            <person name="Santos M.C."/>
            <person name="Schmitzberger F.F."/>
            <person name="Sherlock G."/>
            <person name="Shah P."/>
            <person name="Silverstein K.A."/>
            <person name="Skrzypek M.S."/>
            <person name="Soll D."/>
            <person name="Staggs R."/>
            <person name="Stansfield I."/>
            <person name="Stumpf M.P."/>
            <person name="Sudbery P.E."/>
            <person name="Srikantha T."/>
            <person name="Zeng Q."/>
            <person name="Berman J."/>
            <person name="Berriman M."/>
            <person name="Heitman J."/>
            <person name="Gow N.A."/>
            <person name="Lorenz M.C."/>
            <person name="Birren B.W."/>
            <person name="Kellis M."/>
            <person name="Cuomo C.A."/>
        </authorList>
    </citation>
    <scope>NUCLEOTIDE SEQUENCE [LARGE SCALE GENOMIC DNA]</scope>
    <source>
        <strain evidence="10">ATCC MYA-3404 / T1</strain>
    </source>
</reference>
<accession>C5M373</accession>
<feature type="transmembrane region" description="Helical" evidence="8">
    <location>
        <begin position="229"/>
        <end position="256"/>
    </location>
</feature>
<dbReference type="GO" id="GO:0006914">
    <property type="term" value="P:autophagy"/>
    <property type="evidence" value="ECO:0007669"/>
    <property type="project" value="UniProtKB-KW"/>
</dbReference>
<comment type="caution">
    <text evidence="8">Lacks conserved residue(s) required for the propagation of feature annotation.</text>
</comment>
<organism evidence="9 10">
    <name type="scientific">Candida tropicalis (strain ATCC MYA-3404 / T1)</name>
    <name type="common">Yeast</name>
    <dbReference type="NCBI Taxonomy" id="294747"/>
    <lineage>
        <taxon>Eukaryota</taxon>
        <taxon>Fungi</taxon>
        <taxon>Dikarya</taxon>
        <taxon>Ascomycota</taxon>
        <taxon>Saccharomycotina</taxon>
        <taxon>Pichiomycetes</taxon>
        <taxon>Debaryomycetaceae</taxon>
        <taxon>Candida/Lodderomyces clade</taxon>
        <taxon>Candida</taxon>
    </lineage>
</organism>
<keyword evidence="8" id="KW-0926">Vacuole</keyword>
<comment type="subcellular location">
    <subcellularLocation>
        <location evidence="1 8">Vacuole membrane</location>
        <topology evidence="1 8">Multi-pass membrane protein</topology>
    </subcellularLocation>
</comment>
<dbReference type="SUPFAM" id="SSF103473">
    <property type="entry name" value="MFS general substrate transporter"/>
    <property type="match status" value="1"/>
</dbReference>
<feature type="transmembrane region" description="Helical" evidence="8">
    <location>
        <begin position="361"/>
        <end position="383"/>
    </location>
</feature>
<comment type="similarity">
    <text evidence="2 8">Belongs to the ATG22 family.</text>
</comment>
<evidence type="ECO:0000256" key="4">
    <source>
        <dbReference type="ARBA" id="ARBA00022692"/>
    </source>
</evidence>
<dbReference type="GO" id="GO:0005774">
    <property type="term" value="C:vacuolar membrane"/>
    <property type="evidence" value="ECO:0007669"/>
    <property type="project" value="UniProtKB-SubCell"/>
</dbReference>
<evidence type="ECO:0000256" key="8">
    <source>
        <dbReference type="RuleBase" id="RU363073"/>
    </source>
</evidence>
<sequence>MVIFFSVFPFSILQIKMNKSPDKDSSSGKVITISESSIQRDDEGDIIPKSDSEEIEDEYSVWNKKSIFYTWLLLCYSTGPVASMSRTYVPASIQSIARSVGRTKDGRHCAMRGNDCYVKFGVGTVHYTSYVLYLRAIATAVEGVVAIFLMGIADYSNYRKLFVICSILIYGCFALPFAGLTQSNYPTLKAASALYALMSIDDSIYQIMEGSYIPLFMRADKKDPLKRGSIVSVLGIVIGNVGGLTALIIGIIISYTSGRPDKDGYHNFLLAITIAGCLTVVLSIFSSFYIPSVKGKKRDSNVMVLPFKRFFGLLKDIQQYPMAFLYCVSWVIWNVSYSNFMSMFLLLFRSTLGLGSTDSEYTVYTFMSYISASLGSLAWMVLYPRFKFNIKYWGYMFLAFSIFSNFWGCLGIHHATRVGFQHRWEFWIFEVFYAGTSSAMRSLNRCVYSSLLPKGDEAQYFGLEIMLGVATGWIGSLVNAVIQDRTNDDRFPFLPNMFLAIISIVLYFFVDLENGMAAVNKAKQPQEENED</sequence>
<evidence type="ECO:0000256" key="5">
    <source>
        <dbReference type="ARBA" id="ARBA00022989"/>
    </source>
</evidence>
<evidence type="ECO:0000256" key="6">
    <source>
        <dbReference type="ARBA" id="ARBA00023006"/>
    </source>
</evidence>
<feature type="transmembrane region" description="Helical" evidence="8">
    <location>
        <begin position="395"/>
        <end position="415"/>
    </location>
</feature>
<feature type="transmembrane region" description="Helical" evidence="8">
    <location>
        <begin position="268"/>
        <end position="290"/>
    </location>
</feature>
<dbReference type="Pfam" id="PF11700">
    <property type="entry name" value="ATG22"/>
    <property type="match status" value="1"/>
</dbReference>
<dbReference type="Proteomes" id="UP000002037">
    <property type="component" value="Unassembled WGS sequence"/>
</dbReference>
<feature type="transmembrane region" description="Helical" evidence="8">
    <location>
        <begin position="130"/>
        <end position="149"/>
    </location>
</feature>
<name>C5M373_CANTT</name>
<gene>
    <name evidence="9" type="ORF">CTRG_00512</name>
</gene>
<evidence type="ECO:0000313" key="9">
    <source>
        <dbReference type="EMBL" id="EER35773.1"/>
    </source>
</evidence>